<dbReference type="KEGG" id="apb:SAR116_0185"/>
<dbReference type="RefSeq" id="WP_013045058.1">
    <property type="nucleotide sequence ID" value="NC_014010.1"/>
</dbReference>
<reference evidence="1 2" key="1">
    <citation type="journal article" date="2010" name="J. Bacteriol.">
        <title>Complete genome sequence of "Candidatus Puniceispirillum marinum" IMCC1322, a representative of the SAR116 clade in the Alphaproteobacteria.</title>
        <authorList>
            <person name="Oh H.M."/>
            <person name="Kwon K.K."/>
            <person name="Kang I."/>
            <person name="Kang S.G."/>
            <person name="Lee J.H."/>
            <person name="Kim S.J."/>
            <person name="Cho J.C."/>
        </authorList>
    </citation>
    <scope>NUCLEOTIDE SEQUENCE [LARGE SCALE GENOMIC DNA]</scope>
    <source>
        <strain evidence="1 2">IMCC1322</strain>
    </source>
</reference>
<accession>D5BPE6</accession>
<evidence type="ECO:0000313" key="2">
    <source>
        <dbReference type="Proteomes" id="UP000007460"/>
    </source>
</evidence>
<organism evidence="1 2">
    <name type="scientific">Puniceispirillum marinum (strain IMCC1322)</name>
    <dbReference type="NCBI Taxonomy" id="488538"/>
    <lineage>
        <taxon>Bacteria</taxon>
        <taxon>Pseudomonadati</taxon>
        <taxon>Pseudomonadota</taxon>
        <taxon>Alphaproteobacteria</taxon>
        <taxon>Candidatus Puniceispirillales</taxon>
        <taxon>Candidatus Puniceispirillaceae</taxon>
        <taxon>Candidatus Puniceispirillum</taxon>
    </lineage>
</organism>
<keyword evidence="2" id="KW-1185">Reference proteome</keyword>
<gene>
    <name evidence="1" type="ordered locus">SAR116_0185</name>
</gene>
<name>D5BPE6_PUNMI</name>
<dbReference type="EMBL" id="CP001751">
    <property type="protein sequence ID" value="ADE38428.1"/>
    <property type="molecule type" value="Genomic_DNA"/>
</dbReference>
<evidence type="ECO:0000313" key="1">
    <source>
        <dbReference type="EMBL" id="ADE38428.1"/>
    </source>
</evidence>
<dbReference type="AlphaFoldDB" id="D5BPE6"/>
<proteinExistence type="predicted"/>
<protein>
    <submittedName>
        <fullName evidence="1">Uncharacterized protein</fullName>
    </submittedName>
</protein>
<dbReference type="HOGENOM" id="CLU_1642324_0_0_5"/>
<sequence>MFEITTEQMTQIKSTLNNSVAEQEIIFNKLDFNPYGSDVFKPYHSVVMDREKYDGERKERLEYPADYGICETEERSEEIKAGAALTDGEERAIDESIFDGDDAFMVIEELTDDNEIILALTVQQIWGQAGIQIISFLGFFTDDADAQKAIEQADYVTFEET</sequence>
<dbReference type="Proteomes" id="UP000007460">
    <property type="component" value="Chromosome"/>
</dbReference>